<keyword evidence="1" id="KW-1185">Reference proteome</keyword>
<reference evidence="2" key="1">
    <citation type="submission" date="2022-11" db="UniProtKB">
        <authorList>
            <consortium name="WormBaseParasite"/>
        </authorList>
    </citation>
    <scope>IDENTIFICATION</scope>
</reference>
<name>A0A915L0P8_ROMCU</name>
<evidence type="ECO:0000313" key="1">
    <source>
        <dbReference type="Proteomes" id="UP000887565"/>
    </source>
</evidence>
<accession>A0A915L0P8</accession>
<sequence length="104" mass="11889">MIAQSRRNRIQSRQAKSNFSKDYGFLVNEPTIRIKTLIEGWIWKGFLGGSYAQNVLRSFNRTLGKKGRGSFFSEMSSLSEGMWNTYQFVSARTADDRLSGAYAF</sequence>
<proteinExistence type="predicted"/>
<dbReference type="Proteomes" id="UP000887565">
    <property type="component" value="Unplaced"/>
</dbReference>
<evidence type="ECO:0000313" key="2">
    <source>
        <dbReference type="WBParaSite" id="nRc.2.0.1.t44638-RA"/>
    </source>
</evidence>
<dbReference type="WBParaSite" id="nRc.2.0.1.t44638-RA">
    <property type="protein sequence ID" value="nRc.2.0.1.t44638-RA"/>
    <property type="gene ID" value="nRc.2.0.1.g44638"/>
</dbReference>
<organism evidence="1 2">
    <name type="scientific">Romanomermis culicivorax</name>
    <name type="common">Nematode worm</name>
    <dbReference type="NCBI Taxonomy" id="13658"/>
    <lineage>
        <taxon>Eukaryota</taxon>
        <taxon>Metazoa</taxon>
        <taxon>Ecdysozoa</taxon>
        <taxon>Nematoda</taxon>
        <taxon>Enoplea</taxon>
        <taxon>Dorylaimia</taxon>
        <taxon>Mermithida</taxon>
        <taxon>Mermithoidea</taxon>
        <taxon>Mermithidae</taxon>
        <taxon>Romanomermis</taxon>
    </lineage>
</organism>
<protein>
    <submittedName>
        <fullName evidence="2">Uncharacterized protein</fullName>
    </submittedName>
</protein>
<dbReference type="AlphaFoldDB" id="A0A915L0P8"/>